<name>X1E1M9_9ZZZZ</name>
<comment type="caution">
    <text evidence="1">The sequence shown here is derived from an EMBL/GenBank/DDBJ whole genome shotgun (WGS) entry which is preliminary data.</text>
</comment>
<sequence length="79" mass="9105">MQDDPLLEIPYQPAAPDPTPEEIRQRAAEIQATWPPKIELLRRGLDSPPIWEFPRYRTEYRRDGVSIFPEDCAGARVGD</sequence>
<dbReference type="EMBL" id="BART01031137">
    <property type="protein sequence ID" value="GAH11069.1"/>
    <property type="molecule type" value="Genomic_DNA"/>
</dbReference>
<gene>
    <name evidence="1" type="ORF">S01H4_54150</name>
</gene>
<evidence type="ECO:0000313" key="1">
    <source>
        <dbReference type="EMBL" id="GAH11069.1"/>
    </source>
</evidence>
<protein>
    <submittedName>
        <fullName evidence="1">Uncharacterized protein</fullName>
    </submittedName>
</protein>
<dbReference type="AlphaFoldDB" id="X1E1M9"/>
<reference evidence="1" key="1">
    <citation type="journal article" date="2014" name="Front. Microbiol.">
        <title>High frequency of phylogenetically diverse reductive dehalogenase-homologous genes in deep subseafloor sedimentary metagenomes.</title>
        <authorList>
            <person name="Kawai M."/>
            <person name="Futagami T."/>
            <person name="Toyoda A."/>
            <person name="Takaki Y."/>
            <person name="Nishi S."/>
            <person name="Hori S."/>
            <person name="Arai W."/>
            <person name="Tsubouchi T."/>
            <person name="Morono Y."/>
            <person name="Uchiyama I."/>
            <person name="Ito T."/>
            <person name="Fujiyama A."/>
            <person name="Inagaki F."/>
            <person name="Takami H."/>
        </authorList>
    </citation>
    <scope>NUCLEOTIDE SEQUENCE</scope>
    <source>
        <strain evidence="1">Expedition CK06-06</strain>
    </source>
</reference>
<organism evidence="1">
    <name type="scientific">marine sediment metagenome</name>
    <dbReference type="NCBI Taxonomy" id="412755"/>
    <lineage>
        <taxon>unclassified sequences</taxon>
        <taxon>metagenomes</taxon>
        <taxon>ecological metagenomes</taxon>
    </lineage>
</organism>
<accession>X1E1M9</accession>
<proteinExistence type="predicted"/>